<evidence type="ECO:0000313" key="2">
    <source>
        <dbReference type="Proteomes" id="UP000256838"/>
    </source>
</evidence>
<dbReference type="RefSeq" id="WP_115535358.1">
    <property type="nucleotide sequence ID" value="NZ_QRGA01000011.1"/>
</dbReference>
<accession>A0A3D8JX75</accession>
<dbReference type="EMBL" id="QRGA01000011">
    <property type="protein sequence ID" value="RDU96961.1"/>
    <property type="molecule type" value="Genomic_DNA"/>
</dbReference>
<protein>
    <submittedName>
        <fullName evidence="1">Uncharacterized protein</fullName>
    </submittedName>
</protein>
<organism evidence="1 2">
    <name type="scientific">Trinickia dinghuensis</name>
    <dbReference type="NCBI Taxonomy" id="2291023"/>
    <lineage>
        <taxon>Bacteria</taxon>
        <taxon>Pseudomonadati</taxon>
        <taxon>Pseudomonadota</taxon>
        <taxon>Betaproteobacteria</taxon>
        <taxon>Burkholderiales</taxon>
        <taxon>Burkholderiaceae</taxon>
        <taxon>Trinickia</taxon>
    </lineage>
</organism>
<sequence length="97" mass="10757">MANDKRLIPGTFYWVIPEIDPDADDRDQWQPGQEWQDEMQSARFNGWNAAGEMLWNFMGFDGASNWPVLWIGGEIAVPIAPTRQSGVASGQAACLSA</sequence>
<dbReference type="Proteomes" id="UP000256838">
    <property type="component" value="Unassembled WGS sequence"/>
</dbReference>
<keyword evidence="2" id="KW-1185">Reference proteome</keyword>
<dbReference type="OrthoDB" id="9204656at2"/>
<gene>
    <name evidence="1" type="ORF">DWV00_20075</name>
</gene>
<dbReference type="AlphaFoldDB" id="A0A3D8JX75"/>
<evidence type="ECO:0000313" key="1">
    <source>
        <dbReference type="EMBL" id="RDU96961.1"/>
    </source>
</evidence>
<proteinExistence type="predicted"/>
<comment type="caution">
    <text evidence="1">The sequence shown here is derived from an EMBL/GenBank/DDBJ whole genome shotgun (WGS) entry which is preliminary data.</text>
</comment>
<name>A0A3D8JX75_9BURK</name>
<reference evidence="1 2" key="1">
    <citation type="submission" date="2018-08" db="EMBL/GenBank/DDBJ databases">
        <title>Paraburkholderia sp. DHOM06 isolated from forest soil.</title>
        <authorList>
            <person name="Gao Z.-H."/>
            <person name="Qiu L.-H."/>
        </authorList>
    </citation>
    <scope>NUCLEOTIDE SEQUENCE [LARGE SCALE GENOMIC DNA]</scope>
    <source>
        <strain evidence="1 2">DHOM06</strain>
    </source>
</reference>